<dbReference type="InterPro" id="IPR007421">
    <property type="entry name" value="Schlafen_AlbA_2_dom"/>
</dbReference>
<dbReference type="PATRIC" id="fig|1339352.3.peg.2376"/>
<evidence type="ECO:0000313" key="3">
    <source>
        <dbReference type="Proteomes" id="UP000027661"/>
    </source>
</evidence>
<dbReference type="Proteomes" id="UP000027661">
    <property type="component" value="Unassembled WGS sequence"/>
</dbReference>
<dbReference type="AlphaFoldDB" id="A0A069SGE6"/>
<dbReference type="Pfam" id="PF13749">
    <property type="entry name" value="HATPase_c_4"/>
    <property type="match status" value="1"/>
</dbReference>
<comment type="caution">
    <text evidence="2">The sequence shown here is derived from an EMBL/GenBank/DDBJ whole genome shotgun (WGS) entry which is preliminary data.</text>
</comment>
<dbReference type="Pfam" id="PF04326">
    <property type="entry name" value="SLFN_AlbA_2"/>
    <property type="match status" value="1"/>
</dbReference>
<sequence>MAIPVNIEDLLHKRKIESTRIEFKTGWNPDKIYRTICAFANDFDNIGGGYIIVGVQEEENTGIAKRPVTGIPIEELDKIQRDMVGFNHKIEPFYLPRIDMQEIDGKYVLLIWVPAGVNRPYNVRERVTASNQSPCKWYVRSGTNTIEARGEVLDELREMANRTPFDERGNESIEITDISRALVLDYLQTVNSRLVADFEKLSLFELLSQMDLLVGPVERQLVKNVAAMMFCKNPAKFFPTTQVDIVIFPEGCIKNPNNMIEVPKIVGPVPDMIKQALDYIKTNVIKKRIIKQKDKAESIIFFNYPYQAIEEAVVNALYHRDYQEREPVEITIEPEKISILSYAGPDRSISIDAIQKAERLKSRRYRNRRLGDYLKELQLSEGRGTGIPTIQDELRRNGSAPAVIETNEERSYFLIEIPCREGFGDRVLIGDDFISSDGDKINDKINDKIKSVLLKISELGIAKRKDLHDAIKISMPTIDRILKQLISEDLNLIEYQGSRKTGGYVLTEKGKAFIKSMNE</sequence>
<dbReference type="Gene3D" id="1.10.10.10">
    <property type="entry name" value="Winged helix-like DNA-binding domain superfamily/Winged helix DNA-binding domain"/>
    <property type="match status" value="1"/>
</dbReference>
<dbReference type="PANTHER" id="PTHR30595:SF6">
    <property type="entry name" value="SCHLAFEN ALBA-2 DOMAIN-CONTAINING PROTEIN"/>
    <property type="match status" value="1"/>
</dbReference>
<evidence type="ECO:0000313" key="2">
    <source>
        <dbReference type="EMBL" id="KDS53470.1"/>
    </source>
</evidence>
<name>A0A069SGE6_PHOVU</name>
<protein>
    <submittedName>
        <fullName evidence="2">Divergent AAA domain protein</fullName>
    </submittedName>
</protein>
<organism evidence="2 3">
    <name type="scientific">Phocaeicola vulgatus str. 3975 RP4</name>
    <dbReference type="NCBI Taxonomy" id="1339352"/>
    <lineage>
        <taxon>Bacteria</taxon>
        <taxon>Pseudomonadati</taxon>
        <taxon>Bacteroidota</taxon>
        <taxon>Bacteroidia</taxon>
        <taxon>Bacteroidales</taxon>
        <taxon>Bacteroidaceae</taxon>
        <taxon>Phocaeicola</taxon>
    </lineage>
</organism>
<dbReference type="InterPro" id="IPR036388">
    <property type="entry name" value="WH-like_DNA-bd_sf"/>
</dbReference>
<accession>A0A069SGE6</accession>
<dbReference type="InterPro" id="IPR038461">
    <property type="entry name" value="Schlafen_AlbA_2_dom_sf"/>
</dbReference>
<dbReference type="Gene3D" id="3.30.950.30">
    <property type="entry name" value="Schlafen, AAA domain"/>
    <property type="match status" value="1"/>
</dbReference>
<dbReference type="PANTHER" id="PTHR30595">
    <property type="entry name" value="GLPR-RELATED TRANSCRIPTIONAL REPRESSOR"/>
    <property type="match status" value="1"/>
</dbReference>
<dbReference type="RefSeq" id="WP_032952922.1">
    <property type="nucleotide sequence ID" value="NZ_JNHM01000030.1"/>
</dbReference>
<evidence type="ECO:0000259" key="1">
    <source>
        <dbReference type="Pfam" id="PF04326"/>
    </source>
</evidence>
<reference evidence="2 3" key="1">
    <citation type="submission" date="2014-04" db="EMBL/GenBank/DDBJ databases">
        <authorList>
            <person name="Sears C."/>
            <person name="Carroll K."/>
            <person name="Sack B.R."/>
            <person name="Qadri F."/>
            <person name="Myers L.L."/>
            <person name="Chung G.-T."/>
            <person name="Escheverria P."/>
            <person name="Fraser C.M."/>
            <person name="Sadzewicz L."/>
            <person name="Shefchek K.A."/>
            <person name="Tallon L."/>
            <person name="Das S.P."/>
            <person name="Daugherty S."/>
            <person name="Mongodin E.F."/>
        </authorList>
    </citation>
    <scope>NUCLEOTIDE SEQUENCE [LARGE SCALE GENOMIC DNA]</scope>
    <source>
        <strain evidence="2 3">3975 RP4</strain>
    </source>
</reference>
<proteinExistence type="predicted"/>
<dbReference type="Gene3D" id="3.30.565.60">
    <property type="match status" value="1"/>
</dbReference>
<dbReference type="SUPFAM" id="SSF46785">
    <property type="entry name" value="Winged helix' DNA-binding domain"/>
    <property type="match status" value="1"/>
</dbReference>
<dbReference type="InterPro" id="IPR038475">
    <property type="entry name" value="RecG_C_sf"/>
</dbReference>
<dbReference type="InterPro" id="IPR036390">
    <property type="entry name" value="WH_DNA-bd_sf"/>
</dbReference>
<gene>
    <name evidence="2" type="ORF">M099_2475</name>
</gene>
<feature type="domain" description="Schlafen AlbA-2" evidence="1">
    <location>
        <begin position="17"/>
        <end position="147"/>
    </location>
</feature>
<dbReference type="EMBL" id="JNHM01000030">
    <property type="protein sequence ID" value="KDS53470.1"/>
    <property type="molecule type" value="Genomic_DNA"/>
</dbReference>